<gene>
    <name evidence="3" type="ORF">GBAR_LOCUS4189</name>
</gene>
<accession>A0AA35R6F5</accession>
<dbReference type="NCBIfam" id="TIGR02605">
    <property type="entry name" value="CxxC_CxxC_SSSS"/>
    <property type="match status" value="1"/>
</dbReference>
<dbReference type="EMBL" id="CASHTH010000603">
    <property type="protein sequence ID" value="CAI8005374.1"/>
    <property type="molecule type" value="Genomic_DNA"/>
</dbReference>
<feature type="domain" description="Putative regulatory protein FmdB zinc ribbon" evidence="2">
    <location>
        <begin position="1"/>
        <end position="43"/>
    </location>
</feature>
<dbReference type="SMART" id="SM00834">
    <property type="entry name" value="CxxC_CXXC_SSSS"/>
    <property type="match status" value="1"/>
</dbReference>
<name>A0AA35R6F5_GEOBA</name>
<evidence type="ECO:0000256" key="1">
    <source>
        <dbReference type="SAM" id="MobiDB-lite"/>
    </source>
</evidence>
<organism evidence="3 4">
    <name type="scientific">Geodia barretti</name>
    <name type="common">Barrett's horny sponge</name>
    <dbReference type="NCBI Taxonomy" id="519541"/>
    <lineage>
        <taxon>Eukaryota</taxon>
        <taxon>Metazoa</taxon>
        <taxon>Porifera</taxon>
        <taxon>Demospongiae</taxon>
        <taxon>Heteroscleromorpha</taxon>
        <taxon>Tetractinellida</taxon>
        <taxon>Astrophorina</taxon>
        <taxon>Geodiidae</taxon>
        <taxon>Geodia</taxon>
    </lineage>
</organism>
<evidence type="ECO:0000259" key="2">
    <source>
        <dbReference type="SMART" id="SM00834"/>
    </source>
</evidence>
<comment type="caution">
    <text evidence="3">The sequence shown here is derived from an EMBL/GenBank/DDBJ whole genome shotgun (WGS) entry which is preliminary data.</text>
</comment>
<protein>
    <recommendedName>
        <fullName evidence="2">Putative regulatory protein FmdB zinc ribbon domain-containing protein</fullName>
    </recommendedName>
</protein>
<evidence type="ECO:0000313" key="3">
    <source>
        <dbReference type="EMBL" id="CAI8005374.1"/>
    </source>
</evidence>
<sequence>MPIHEFRCDQCGQRQARLIYSWTPADGLECRGCGANDLTRLVSGFSFHRSWGDSLNWMPDNSTADLDNQHAGSIDAHLGRMDEAMGGRVTPDFHEHRHEIAHPDD</sequence>
<dbReference type="InterPro" id="IPR013429">
    <property type="entry name" value="Regulatory_FmdB_Zinc_ribbon"/>
</dbReference>
<dbReference type="AlphaFoldDB" id="A0AA35R6F5"/>
<keyword evidence="4" id="KW-1185">Reference proteome</keyword>
<reference evidence="3" key="1">
    <citation type="submission" date="2023-03" db="EMBL/GenBank/DDBJ databases">
        <authorList>
            <person name="Steffen K."/>
            <person name="Cardenas P."/>
        </authorList>
    </citation>
    <scope>NUCLEOTIDE SEQUENCE</scope>
</reference>
<dbReference type="Proteomes" id="UP001174909">
    <property type="component" value="Unassembled WGS sequence"/>
</dbReference>
<evidence type="ECO:0000313" key="4">
    <source>
        <dbReference type="Proteomes" id="UP001174909"/>
    </source>
</evidence>
<feature type="region of interest" description="Disordered" evidence="1">
    <location>
        <begin position="85"/>
        <end position="105"/>
    </location>
</feature>
<proteinExistence type="predicted"/>